<reference evidence="1" key="1">
    <citation type="submission" date="2022-04" db="EMBL/GenBank/DDBJ databases">
        <title>Genome of the entomopathogenic fungus Entomophthora muscae.</title>
        <authorList>
            <person name="Elya C."/>
            <person name="Lovett B.R."/>
            <person name="Lee E."/>
            <person name="Macias A.M."/>
            <person name="Hajek A.E."/>
            <person name="De Bivort B.L."/>
            <person name="Kasson M.T."/>
            <person name="De Fine Licht H.H."/>
            <person name="Stajich J.E."/>
        </authorList>
    </citation>
    <scope>NUCLEOTIDE SEQUENCE</scope>
    <source>
        <strain evidence="1">Berkeley</strain>
    </source>
</reference>
<keyword evidence="2" id="KW-1185">Reference proteome</keyword>
<evidence type="ECO:0000313" key="2">
    <source>
        <dbReference type="Proteomes" id="UP001165960"/>
    </source>
</evidence>
<sequence length="443" mass="51362">MAKIPKWLLAEIVSCLDLPSIAKLCTTCKDFYKASIPSLFRFVTLNQSMGEEYQNFLVKRGLYVRELKITRLEDFIKFRKHNLSLSTSFPGLQALYLDMEFFPESVDLEDLTYECIALKELKHLHIYGEKLWNGLLACLKPLIKTLDSLYVEFYPYAIIECPYSFYGLKLLLMPLSEAKCIRKTTMYYTIPFEIALVDAHAPIILLNLESNCSKIWLQCERDNAQYFLKLSSDNQFRGNKLALDKGRFESIFSEQYYSTKCCEKLKKIASVPNFVEHCAIVTFGRLDDISLLPFLDIDSLDLNISDVYDPLVFAQAEFKSSSLSLAVADKHFAVYFEWVVGCFPRLTHFYVNNIFSEQILPLTRNSFPNLIHFYSSVEQSDFFWSELVKAAPNLSYIHADNFHSNSTELRTINSDVQLMPYRNINGHDGNVYEIYNFVKHLPY</sequence>
<protein>
    <submittedName>
        <fullName evidence="1">Uncharacterized protein</fullName>
    </submittedName>
</protein>
<name>A0ACC2TV57_9FUNG</name>
<evidence type="ECO:0000313" key="1">
    <source>
        <dbReference type="EMBL" id="KAJ9078639.1"/>
    </source>
</evidence>
<proteinExistence type="predicted"/>
<comment type="caution">
    <text evidence="1">The sequence shown here is derived from an EMBL/GenBank/DDBJ whole genome shotgun (WGS) entry which is preliminary data.</text>
</comment>
<gene>
    <name evidence="1" type="ORF">DSO57_1004597</name>
</gene>
<organism evidence="1 2">
    <name type="scientific">Entomophthora muscae</name>
    <dbReference type="NCBI Taxonomy" id="34485"/>
    <lineage>
        <taxon>Eukaryota</taxon>
        <taxon>Fungi</taxon>
        <taxon>Fungi incertae sedis</taxon>
        <taxon>Zoopagomycota</taxon>
        <taxon>Entomophthoromycotina</taxon>
        <taxon>Entomophthoromycetes</taxon>
        <taxon>Entomophthorales</taxon>
        <taxon>Entomophthoraceae</taxon>
        <taxon>Entomophthora</taxon>
    </lineage>
</organism>
<dbReference type="EMBL" id="QTSX02002141">
    <property type="protein sequence ID" value="KAJ9078639.1"/>
    <property type="molecule type" value="Genomic_DNA"/>
</dbReference>
<accession>A0ACC2TV57</accession>
<dbReference type="Proteomes" id="UP001165960">
    <property type="component" value="Unassembled WGS sequence"/>
</dbReference>